<accession>A0ABU6KGF5</accession>
<dbReference type="RefSeq" id="WP_327607542.1">
    <property type="nucleotide sequence ID" value="NZ_JARZFX010000004.1"/>
</dbReference>
<dbReference type="Pfam" id="PF00358">
    <property type="entry name" value="PTS_EIIA_1"/>
    <property type="match status" value="1"/>
</dbReference>
<proteinExistence type="predicted"/>
<evidence type="ECO:0000256" key="6">
    <source>
        <dbReference type="ARBA" id="ARBA00022777"/>
    </source>
</evidence>
<dbReference type="InterPro" id="IPR050890">
    <property type="entry name" value="PTS_EIIA_component"/>
</dbReference>
<dbReference type="EMBL" id="JARZFX010000004">
    <property type="protein sequence ID" value="MEC5423975.1"/>
    <property type="molecule type" value="Genomic_DNA"/>
</dbReference>
<dbReference type="Proteomes" id="UP001335737">
    <property type="component" value="Unassembled WGS sequence"/>
</dbReference>
<organism evidence="8 9">
    <name type="scientific">Virgibacillus tibetensis</name>
    <dbReference type="NCBI Taxonomy" id="3042313"/>
    <lineage>
        <taxon>Bacteria</taxon>
        <taxon>Bacillati</taxon>
        <taxon>Bacillota</taxon>
        <taxon>Bacilli</taxon>
        <taxon>Bacillales</taxon>
        <taxon>Bacillaceae</taxon>
        <taxon>Virgibacillus</taxon>
    </lineage>
</organism>
<dbReference type="PROSITE" id="PS51093">
    <property type="entry name" value="PTS_EIIA_TYPE_1"/>
    <property type="match status" value="1"/>
</dbReference>
<keyword evidence="3 8" id="KW-0762">Sugar transport</keyword>
<keyword evidence="4" id="KW-0808">Transferase</keyword>
<evidence type="ECO:0000313" key="8">
    <source>
        <dbReference type="EMBL" id="MEC5423975.1"/>
    </source>
</evidence>
<dbReference type="NCBIfam" id="TIGR00830">
    <property type="entry name" value="PTBA"/>
    <property type="match status" value="1"/>
</dbReference>
<keyword evidence="5" id="KW-0598">Phosphotransferase system</keyword>
<protein>
    <submittedName>
        <fullName evidence="8">PTS glucose transporter subunit IIA</fullName>
    </submittedName>
</protein>
<keyword evidence="6" id="KW-0418">Kinase</keyword>
<evidence type="ECO:0000313" key="9">
    <source>
        <dbReference type="Proteomes" id="UP001335737"/>
    </source>
</evidence>
<comment type="subcellular location">
    <subcellularLocation>
        <location evidence="1">Cytoplasm</location>
    </subcellularLocation>
</comment>
<dbReference type="PANTHER" id="PTHR45008:SF1">
    <property type="entry name" value="PTS SYSTEM GLUCOSE-SPECIFIC EIIA COMPONENT"/>
    <property type="match status" value="1"/>
</dbReference>
<evidence type="ECO:0000256" key="3">
    <source>
        <dbReference type="ARBA" id="ARBA00022597"/>
    </source>
</evidence>
<reference evidence="8 9" key="1">
    <citation type="journal article" date="2024" name="Int. J. Syst. Evol. Microbiol.">
        <title>Virgibacillus tibetensis sp. nov., isolated from salt lake on the Tibetan Plateau of China.</title>
        <authorList>
            <person name="Phurbu D."/>
            <person name="Liu Z.-X."/>
            <person name="Wang R."/>
            <person name="Zheng Y.-Y."/>
            <person name="Liu H.-C."/>
            <person name="Zhou Y.-G."/>
            <person name="Yu Y.-J."/>
            <person name="Li A.-H."/>
        </authorList>
    </citation>
    <scope>NUCLEOTIDE SEQUENCE [LARGE SCALE GENOMIC DNA]</scope>
    <source>
        <strain evidence="8 9">C22-A2</strain>
    </source>
</reference>
<gene>
    <name evidence="8" type="ORF">QGM71_10785</name>
</gene>
<feature type="domain" description="PTS EIIA type-1" evidence="7">
    <location>
        <begin position="33"/>
        <end position="137"/>
    </location>
</feature>
<evidence type="ECO:0000256" key="1">
    <source>
        <dbReference type="ARBA" id="ARBA00004496"/>
    </source>
</evidence>
<keyword evidence="2" id="KW-0813">Transport</keyword>
<evidence type="ECO:0000256" key="4">
    <source>
        <dbReference type="ARBA" id="ARBA00022679"/>
    </source>
</evidence>
<comment type="caution">
    <text evidence="8">The sequence shown here is derived from an EMBL/GenBank/DDBJ whole genome shotgun (WGS) entry which is preliminary data.</text>
</comment>
<dbReference type="PROSITE" id="PS00371">
    <property type="entry name" value="PTS_EIIA_TYPE_1_HIS"/>
    <property type="match status" value="1"/>
</dbReference>
<sequence>MFKKMFKKKEEVTDVSIHAPVNGILISLEDVPDPVFSQKMMGNGIAVKPTDGVIVALVEGKVIQVFPTKHAIGIKAVNGAEILIHIGLDTVNLEGEGFIAHVQEGNSIKVGDKLITFDLDIISEKTKSILTPVIITNTDDMEVIRLSEIKKVTAAQDEILFVSK</sequence>
<keyword evidence="9" id="KW-1185">Reference proteome</keyword>
<name>A0ABU6KGF5_9BACI</name>
<dbReference type="PANTHER" id="PTHR45008">
    <property type="entry name" value="PTS SYSTEM GLUCOSE-SPECIFIC EIIA COMPONENT"/>
    <property type="match status" value="1"/>
</dbReference>
<evidence type="ECO:0000256" key="5">
    <source>
        <dbReference type="ARBA" id="ARBA00022683"/>
    </source>
</evidence>
<evidence type="ECO:0000256" key="2">
    <source>
        <dbReference type="ARBA" id="ARBA00022448"/>
    </source>
</evidence>
<dbReference type="SUPFAM" id="SSF51261">
    <property type="entry name" value="Duplicated hybrid motif"/>
    <property type="match status" value="1"/>
</dbReference>
<dbReference type="Gene3D" id="2.70.70.10">
    <property type="entry name" value="Glucose Permease (Domain IIA)"/>
    <property type="match status" value="1"/>
</dbReference>
<evidence type="ECO:0000259" key="7">
    <source>
        <dbReference type="PROSITE" id="PS51093"/>
    </source>
</evidence>
<dbReference type="InterPro" id="IPR011055">
    <property type="entry name" value="Dup_hybrid_motif"/>
</dbReference>
<dbReference type="InterPro" id="IPR001127">
    <property type="entry name" value="PTS_EIIA_1_perm"/>
</dbReference>